<evidence type="ECO:0000313" key="2">
    <source>
        <dbReference type="EMBL" id="KAJ1112823.1"/>
    </source>
</evidence>
<reference evidence="2" key="1">
    <citation type="journal article" date="2022" name="bioRxiv">
        <title>Sequencing and chromosome-scale assembly of the giantPleurodeles waltlgenome.</title>
        <authorList>
            <person name="Brown T."/>
            <person name="Elewa A."/>
            <person name="Iarovenko S."/>
            <person name="Subramanian E."/>
            <person name="Araus A.J."/>
            <person name="Petzold A."/>
            <person name="Susuki M."/>
            <person name="Suzuki K.-i.T."/>
            <person name="Hayashi T."/>
            <person name="Toyoda A."/>
            <person name="Oliveira C."/>
            <person name="Osipova E."/>
            <person name="Leigh N.D."/>
            <person name="Simon A."/>
            <person name="Yun M.H."/>
        </authorList>
    </citation>
    <scope>NUCLEOTIDE SEQUENCE</scope>
    <source>
        <strain evidence="2">20211129_DDA</strain>
        <tissue evidence="2">Liver</tissue>
    </source>
</reference>
<protein>
    <submittedName>
        <fullName evidence="2">Uncharacterized protein</fullName>
    </submittedName>
</protein>
<keyword evidence="3" id="KW-1185">Reference proteome</keyword>
<accession>A0AAV7N9Y5</accession>
<name>A0AAV7N9Y5_PLEWA</name>
<dbReference type="Proteomes" id="UP001066276">
    <property type="component" value="Chromosome 8"/>
</dbReference>
<feature type="region of interest" description="Disordered" evidence="1">
    <location>
        <begin position="1"/>
        <end position="59"/>
    </location>
</feature>
<sequence>MQGSHHGQQRAQLSLRSLPLCSPTASRLPPQPHHELSSKPRDHERLGGSAPQLWAPPRSGLKGCPGPILSCILLIHSSEKRMTTLRGGVVMPPADIWGQLLDIRQDDAG</sequence>
<proteinExistence type="predicted"/>
<dbReference type="AlphaFoldDB" id="A0AAV7N9Y5"/>
<gene>
    <name evidence="2" type="ORF">NDU88_001084</name>
</gene>
<evidence type="ECO:0000256" key="1">
    <source>
        <dbReference type="SAM" id="MobiDB-lite"/>
    </source>
</evidence>
<dbReference type="EMBL" id="JANPWB010000012">
    <property type="protein sequence ID" value="KAJ1112823.1"/>
    <property type="molecule type" value="Genomic_DNA"/>
</dbReference>
<feature type="compositionally biased region" description="Polar residues" evidence="1">
    <location>
        <begin position="1"/>
        <end position="15"/>
    </location>
</feature>
<feature type="compositionally biased region" description="Basic and acidic residues" evidence="1">
    <location>
        <begin position="32"/>
        <end position="46"/>
    </location>
</feature>
<organism evidence="2 3">
    <name type="scientific">Pleurodeles waltl</name>
    <name type="common">Iberian ribbed newt</name>
    <dbReference type="NCBI Taxonomy" id="8319"/>
    <lineage>
        <taxon>Eukaryota</taxon>
        <taxon>Metazoa</taxon>
        <taxon>Chordata</taxon>
        <taxon>Craniata</taxon>
        <taxon>Vertebrata</taxon>
        <taxon>Euteleostomi</taxon>
        <taxon>Amphibia</taxon>
        <taxon>Batrachia</taxon>
        <taxon>Caudata</taxon>
        <taxon>Salamandroidea</taxon>
        <taxon>Salamandridae</taxon>
        <taxon>Pleurodelinae</taxon>
        <taxon>Pleurodeles</taxon>
    </lineage>
</organism>
<comment type="caution">
    <text evidence="2">The sequence shown here is derived from an EMBL/GenBank/DDBJ whole genome shotgun (WGS) entry which is preliminary data.</text>
</comment>
<evidence type="ECO:0000313" key="3">
    <source>
        <dbReference type="Proteomes" id="UP001066276"/>
    </source>
</evidence>